<dbReference type="SUPFAM" id="SSF50715">
    <property type="entry name" value="Ribosomal protein L25-like"/>
    <property type="match status" value="1"/>
</dbReference>
<dbReference type="Pfam" id="PF14693">
    <property type="entry name" value="Ribosomal_TL5_C"/>
    <property type="match status" value="1"/>
</dbReference>
<dbReference type="AlphaFoldDB" id="A0A0G0AUP9"/>
<dbReference type="PANTHER" id="PTHR33284:SF1">
    <property type="entry name" value="RIBOSOMAL PROTEIN L25_GLN-TRNA SYNTHETASE, ANTI-CODON-BINDING DOMAIN-CONTAINING PROTEIN"/>
    <property type="match status" value="1"/>
</dbReference>
<feature type="region of interest" description="Disordered" evidence="6">
    <location>
        <begin position="215"/>
        <end position="251"/>
    </location>
</feature>
<dbReference type="Pfam" id="PF01386">
    <property type="entry name" value="Ribosomal_L25p"/>
    <property type="match status" value="1"/>
</dbReference>
<dbReference type="InterPro" id="IPR020057">
    <property type="entry name" value="Ribosomal_bL25_b-dom"/>
</dbReference>
<keyword evidence="4 5" id="KW-0687">Ribonucleoprotein</keyword>
<organism evidence="9 10">
    <name type="scientific">Candidatus Roizmanbacteria bacterium GW2011_GWC2_34_23</name>
    <dbReference type="NCBI Taxonomy" id="1618484"/>
    <lineage>
        <taxon>Bacteria</taxon>
        <taxon>Candidatus Roizmaniibacteriota</taxon>
    </lineage>
</organism>
<accession>A0A0G0AUP9</accession>
<feature type="domain" description="Large ribosomal subunit protein bL25 L25" evidence="7">
    <location>
        <begin position="15"/>
        <end position="100"/>
    </location>
</feature>
<dbReference type="InterPro" id="IPR001021">
    <property type="entry name" value="Ribosomal_bL25_long"/>
</dbReference>
<sequence>MTSKKSLSSKDKVSLKVELRTVFGKKLNKVRKQGLVPGNIYGPDFKSKSVSVVYKDLIKTYKLVGETGVVYLNLDKENIPALIKSIQKHPLSSSLLHIDFRKIDLTKKIETNVPVKTMGISEAVSQKAGVLLVQSDTILVEALPEDIPSHIEVDVTVIKEIGQEIKVSDLKKSDKYEIKTPEEKVIVAVIAHKEESIVPETAVAAPEIITEAVKEGEEAVTEGSEKKEKTDKIKEAAPVKKETQAQPATKK</sequence>
<dbReference type="CDD" id="cd00495">
    <property type="entry name" value="Ribosomal_L25_TL5_CTC"/>
    <property type="match status" value="1"/>
</dbReference>
<dbReference type="STRING" id="1618484.UR56_C0018G0027"/>
<keyword evidence="3 5" id="KW-0689">Ribosomal protein</keyword>
<keyword evidence="2 5" id="KW-0694">RNA-binding</keyword>
<evidence type="ECO:0000313" key="10">
    <source>
        <dbReference type="Proteomes" id="UP000034004"/>
    </source>
</evidence>
<dbReference type="InterPro" id="IPR020056">
    <property type="entry name" value="Rbsml_bL25/Gln-tRNA_synth_N"/>
</dbReference>
<evidence type="ECO:0000256" key="3">
    <source>
        <dbReference type="ARBA" id="ARBA00022980"/>
    </source>
</evidence>
<dbReference type="Gene3D" id="2.40.240.10">
    <property type="entry name" value="Ribosomal Protein L25, Chain P"/>
    <property type="match status" value="1"/>
</dbReference>
<dbReference type="GO" id="GO:0008097">
    <property type="term" value="F:5S rRNA binding"/>
    <property type="evidence" value="ECO:0007669"/>
    <property type="project" value="InterPro"/>
</dbReference>
<evidence type="ECO:0000256" key="6">
    <source>
        <dbReference type="SAM" id="MobiDB-lite"/>
    </source>
</evidence>
<name>A0A0G0AUP9_9BACT</name>
<evidence type="ECO:0000256" key="2">
    <source>
        <dbReference type="ARBA" id="ARBA00022884"/>
    </source>
</evidence>
<evidence type="ECO:0000259" key="7">
    <source>
        <dbReference type="Pfam" id="PF01386"/>
    </source>
</evidence>
<comment type="caution">
    <text evidence="9">The sequence shown here is derived from an EMBL/GenBank/DDBJ whole genome shotgun (WGS) entry which is preliminary data.</text>
</comment>
<dbReference type="EMBL" id="LBPR01000018">
    <property type="protein sequence ID" value="KKP60928.1"/>
    <property type="molecule type" value="Genomic_DNA"/>
</dbReference>
<keyword evidence="1 5" id="KW-0699">rRNA-binding</keyword>
<dbReference type="PANTHER" id="PTHR33284">
    <property type="entry name" value="RIBOSOMAL PROTEIN L25/GLN-TRNA SYNTHETASE, ANTI-CODON-BINDING DOMAIN-CONTAINING PROTEIN"/>
    <property type="match status" value="1"/>
</dbReference>
<protein>
    <recommendedName>
        <fullName evidence="5">Large ribosomal subunit protein bL25</fullName>
    </recommendedName>
    <alternativeName>
        <fullName evidence="5">General stress protein CTC</fullName>
    </alternativeName>
</protein>
<dbReference type="GO" id="GO:0006412">
    <property type="term" value="P:translation"/>
    <property type="evidence" value="ECO:0007669"/>
    <property type="project" value="UniProtKB-UniRule"/>
</dbReference>
<evidence type="ECO:0000259" key="8">
    <source>
        <dbReference type="Pfam" id="PF14693"/>
    </source>
</evidence>
<dbReference type="NCBIfam" id="TIGR00731">
    <property type="entry name" value="bL25_bact_ctc"/>
    <property type="match status" value="1"/>
</dbReference>
<dbReference type="InterPro" id="IPR029751">
    <property type="entry name" value="Ribosomal_L25_dom"/>
</dbReference>
<dbReference type="InterPro" id="IPR020930">
    <property type="entry name" value="Ribosomal_uL5_bac-type"/>
</dbReference>
<proteinExistence type="inferred from homology"/>
<evidence type="ECO:0000256" key="1">
    <source>
        <dbReference type="ARBA" id="ARBA00022730"/>
    </source>
</evidence>
<dbReference type="GO" id="GO:0003735">
    <property type="term" value="F:structural constituent of ribosome"/>
    <property type="evidence" value="ECO:0007669"/>
    <property type="project" value="InterPro"/>
</dbReference>
<dbReference type="InterPro" id="IPR011035">
    <property type="entry name" value="Ribosomal_bL25/Gln-tRNA_synth"/>
</dbReference>
<dbReference type="GO" id="GO:0022625">
    <property type="term" value="C:cytosolic large ribosomal subunit"/>
    <property type="evidence" value="ECO:0007669"/>
    <property type="project" value="TreeGrafter"/>
</dbReference>
<comment type="subunit">
    <text evidence="5">Part of the 50S ribosomal subunit; part of the 5S rRNA/L5/L18/L25 subcomplex. Contacts the 5S rRNA. Binds to the 5S rRNA independently of L5 and L18.</text>
</comment>
<feature type="compositionally biased region" description="Basic and acidic residues" evidence="6">
    <location>
        <begin position="215"/>
        <end position="243"/>
    </location>
</feature>
<evidence type="ECO:0000313" key="9">
    <source>
        <dbReference type="EMBL" id="KKP60928.1"/>
    </source>
</evidence>
<gene>
    <name evidence="5" type="primary">rplY</name>
    <name evidence="5" type="synonym">ctc</name>
    <name evidence="9" type="ORF">UR56_C0018G0027</name>
</gene>
<comment type="similarity">
    <text evidence="5">Belongs to the bacterial ribosomal protein bL25 family. CTC subfamily.</text>
</comment>
<dbReference type="HAMAP" id="MF_01334">
    <property type="entry name" value="Ribosomal_bL25_CTC"/>
    <property type="match status" value="1"/>
</dbReference>
<evidence type="ECO:0000256" key="4">
    <source>
        <dbReference type="ARBA" id="ARBA00023274"/>
    </source>
</evidence>
<dbReference type="Proteomes" id="UP000034004">
    <property type="component" value="Unassembled WGS sequence"/>
</dbReference>
<evidence type="ECO:0000256" key="5">
    <source>
        <dbReference type="HAMAP-Rule" id="MF_01334"/>
    </source>
</evidence>
<feature type="domain" description="Large ribosomal subunit protein bL25 beta" evidence="8">
    <location>
        <begin position="108"/>
        <end position="192"/>
    </location>
</feature>
<dbReference type="Gene3D" id="2.170.120.20">
    <property type="entry name" value="Ribosomal protein L25, beta domain"/>
    <property type="match status" value="1"/>
</dbReference>
<reference evidence="9 10" key="1">
    <citation type="journal article" date="2015" name="Nature">
        <title>rRNA introns, odd ribosomes, and small enigmatic genomes across a large radiation of phyla.</title>
        <authorList>
            <person name="Brown C.T."/>
            <person name="Hug L.A."/>
            <person name="Thomas B.C."/>
            <person name="Sharon I."/>
            <person name="Castelle C.J."/>
            <person name="Singh A."/>
            <person name="Wilkins M.J."/>
            <person name="Williams K.H."/>
            <person name="Banfield J.F."/>
        </authorList>
    </citation>
    <scope>NUCLEOTIDE SEQUENCE [LARGE SCALE GENOMIC DNA]</scope>
</reference>
<comment type="function">
    <text evidence="5">This is one of the proteins that binds to the 5S RNA in the ribosome where it forms part of the central protuberance.</text>
</comment>
<dbReference type="InterPro" id="IPR037121">
    <property type="entry name" value="Ribosomal_bL25_C"/>
</dbReference>